<protein>
    <recommendedName>
        <fullName evidence="13">Zinc finger protein AEBP2</fullName>
    </recommendedName>
</protein>
<feature type="region of interest" description="Disordered" evidence="15">
    <location>
        <begin position="362"/>
        <end position="382"/>
    </location>
</feature>
<keyword evidence="5 14" id="KW-0863">Zinc-finger</keyword>
<evidence type="ECO:0000256" key="13">
    <source>
        <dbReference type="ARBA" id="ARBA00073372"/>
    </source>
</evidence>
<evidence type="ECO:0000256" key="4">
    <source>
        <dbReference type="ARBA" id="ARBA00022737"/>
    </source>
</evidence>
<dbReference type="PROSITE" id="PS00028">
    <property type="entry name" value="ZINC_FINGER_C2H2_1"/>
    <property type="match status" value="2"/>
</dbReference>
<dbReference type="PROSITE" id="PS50157">
    <property type="entry name" value="ZINC_FINGER_C2H2_2"/>
    <property type="match status" value="2"/>
</dbReference>
<keyword evidence="7" id="KW-0156">Chromatin regulator</keyword>
<accession>A0A3N0Z2X6</accession>
<evidence type="ECO:0000313" key="17">
    <source>
        <dbReference type="EMBL" id="ROL52661.1"/>
    </source>
</evidence>
<keyword evidence="8" id="KW-0805">Transcription regulation</keyword>
<dbReference type="GO" id="GO:0035098">
    <property type="term" value="C:ESC/E(Z) complex"/>
    <property type="evidence" value="ECO:0007669"/>
    <property type="project" value="TreeGrafter"/>
</dbReference>
<keyword evidence="4" id="KW-0677">Repeat</keyword>
<organism evidence="17 18">
    <name type="scientific">Anabarilius grahami</name>
    <name type="common">Kanglang fish</name>
    <name type="synonym">Barilius grahami</name>
    <dbReference type="NCBI Taxonomy" id="495550"/>
    <lineage>
        <taxon>Eukaryota</taxon>
        <taxon>Metazoa</taxon>
        <taxon>Chordata</taxon>
        <taxon>Craniata</taxon>
        <taxon>Vertebrata</taxon>
        <taxon>Euteleostomi</taxon>
        <taxon>Actinopterygii</taxon>
        <taxon>Neopterygii</taxon>
        <taxon>Teleostei</taxon>
        <taxon>Ostariophysi</taxon>
        <taxon>Cypriniformes</taxon>
        <taxon>Xenocyprididae</taxon>
        <taxon>Xenocypridinae</taxon>
        <taxon>Xenocypridinae incertae sedis</taxon>
        <taxon>Anabarilius</taxon>
    </lineage>
</organism>
<keyword evidence="2" id="KW-0678">Repressor</keyword>
<dbReference type="Proteomes" id="UP000281406">
    <property type="component" value="Unassembled WGS sequence"/>
</dbReference>
<reference evidence="17 18" key="1">
    <citation type="submission" date="2018-10" db="EMBL/GenBank/DDBJ databases">
        <title>Genome assembly for a Yunnan-Guizhou Plateau 3E fish, Anabarilius grahami (Regan), and its evolutionary and genetic applications.</title>
        <authorList>
            <person name="Jiang W."/>
        </authorList>
    </citation>
    <scope>NUCLEOTIDE SEQUENCE [LARGE SCALE GENOMIC DNA]</scope>
    <source>
        <strain evidence="17">AG-KIZ</strain>
        <tissue evidence="17">Muscle</tissue>
    </source>
</reference>
<dbReference type="GO" id="GO:0003677">
    <property type="term" value="F:DNA binding"/>
    <property type="evidence" value="ECO:0007669"/>
    <property type="project" value="UniProtKB-KW"/>
</dbReference>
<dbReference type="GO" id="GO:0006325">
    <property type="term" value="P:chromatin organization"/>
    <property type="evidence" value="ECO:0007669"/>
    <property type="project" value="UniProtKB-KW"/>
</dbReference>
<comment type="subcellular location">
    <subcellularLocation>
        <location evidence="1">Nucleus</location>
    </subcellularLocation>
</comment>
<dbReference type="OrthoDB" id="9984614at2759"/>
<proteinExistence type="inferred from homology"/>
<evidence type="ECO:0000256" key="12">
    <source>
        <dbReference type="ARBA" id="ARBA00037930"/>
    </source>
</evidence>
<dbReference type="InterPro" id="IPR052130">
    <property type="entry name" value="AEBP2/jing_C2H2-ZnF"/>
</dbReference>
<feature type="compositionally biased region" description="Low complexity" evidence="15">
    <location>
        <begin position="170"/>
        <end position="179"/>
    </location>
</feature>
<evidence type="ECO:0000256" key="9">
    <source>
        <dbReference type="ARBA" id="ARBA00023125"/>
    </source>
</evidence>
<evidence type="ECO:0000256" key="15">
    <source>
        <dbReference type="SAM" id="MobiDB-lite"/>
    </source>
</evidence>
<dbReference type="Pfam" id="PF26014">
    <property type="entry name" value="SH3_AEBP2_C"/>
    <property type="match status" value="1"/>
</dbReference>
<keyword evidence="18" id="KW-1185">Reference proteome</keyword>
<feature type="domain" description="C2H2-type" evidence="16">
    <location>
        <begin position="77"/>
        <end position="107"/>
    </location>
</feature>
<evidence type="ECO:0000256" key="1">
    <source>
        <dbReference type="ARBA" id="ARBA00004123"/>
    </source>
</evidence>
<evidence type="ECO:0000256" key="2">
    <source>
        <dbReference type="ARBA" id="ARBA00022491"/>
    </source>
</evidence>
<evidence type="ECO:0000256" key="5">
    <source>
        <dbReference type="ARBA" id="ARBA00022771"/>
    </source>
</evidence>
<evidence type="ECO:0000256" key="14">
    <source>
        <dbReference type="PROSITE-ProRule" id="PRU00042"/>
    </source>
</evidence>
<dbReference type="PANTHER" id="PTHR46541:SF1">
    <property type="entry name" value="ZINC FINGER PROTEIN AEBP2"/>
    <property type="match status" value="1"/>
</dbReference>
<feature type="region of interest" description="Disordered" evidence="15">
    <location>
        <begin position="166"/>
        <end position="196"/>
    </location>
</feature>
<dbReference type="EMBL" id="RJVU01015140">
    <property type="protein sequence ID" value="ROL52661.1"/>
    <property type="molecule type" value="Genomic_DNA"/>
</dbReference>
<dbReference type="SUPFAM" id="SSF57667">
    <property type="entry name" value="beta-beta-alpha zinc fingers"/>
    <property type="match status" value="2"/>
</dbReference>
<evidence type="ECO:0000256" key="3">
    <source>
        <dbReference type="ARBA" id="ARBA00022723"/>
    </source>
</evidence>
<dbReference type="SMART" id="SM00355">
    <property type="entry name" value="ZnF_C2H2"/>
    <property type="match status" value="3"/>
</dbReference>
<dbReference type="GO" id="GO:0008270">
    <property type="term" value="F:zinc ion binding"/>
    <property type="evidence" value="ECO:0007669"/>
    <property type="project" value="UniProtKB-KW"/>
</dbReference>
<dbReference type="InterPro" id="IPR036236">
    <property type="entry name" value="Znf_C2H2_sf"/>
</dbReference>
<evidence type="ECO:0000256" key="7">
    <source>
        <dbReference type="ARBA" id="ARBA00022853"/>
    </source>
</evidence>
<gene>
    <name evidence="17" type="ORF">DPX16_7397</name>
</gene>
<evidence type="ECO:0000256" key="10">
    <source>
        <dbReference type="ARBA" id="ARBA00023163"/>
    </source>
</evidence>
<dbReference type="InterPro" id="IPR059034">
    <property type="entry name" value="SH3_AEBP2_C"/>
</dbReference>
<evidence type="ECO:0000313" key="18">
    <source>
        <dbReference type="Proteomes" id="UP000281406"/>
    </source>
</evidence>
<keyword evidence="9" id="KW-0238">DNA-binding</keyword>
<keyword evidence="11" id="KW-0539">Nucleus</keyword>
<dbReference type="InterPro" id="IPR013087">
    <property type="entry name" value="Znf_C2H2_type"/>
</dbReference>
<comment type="similarity">
    <text evidence="12">Belongs to the AEBP2/jing C2H2-type zinc-finger family.</text>
</comment>
<sequence length="398" mass="44450">MRIVSNGVQPYIVQTGVDTDGETQEEVTTFRMKLDVSECISSTLMDMESIASSGRSTPAMMNGHGGASSSSTKGSSYPCCWDQCHMLFNTSPDLAEHIRGVHVDGQRGGVFVCLWKGCKVYNTPSTSQSWLQRHMLSHSGDKPFKCVVGGCNATFASQGGLARHVPTHFSSQNSSKLSSQTKVKEESPSKAGINKRRKLKYKRRRSLPRPHDFFDAQTMDAIRHRAICLNLATHIESQGKGHSVVFHSTVIARRKEDSGKVKVLLHWMPEDILPDAWVSESDRPQLKTKVVHLSQLPQDTAVLLDPNIYRSVFPQHPSPFAKAGFPPYHHTGINTSEFKSPIFENITYNHTCGVTEYLLHNQQDRKRTREADSQEDRSGRDDITLFPQIPEAALCSDR</sequence>
<dbReference type="Gene3D" id="3.30.160.60">
    <property type="entry name" value="Classic Zinc Finger"/>
    <property type="match status" value="2"/>
</dbReference>
<keyword evidence="3" id="KW-0479">Metal-binding</keyword>
<name>A0A3N0Z2X6_ANAGA</name>
<dbReference type="PANTHER" id="PTHR46541">
    <property type="entry name" value="ZINC FINGER PROTEIN AEBP2"/>
    <property type="match status" value="1"/>
</dbReference>
<dbReference type="FunFam" id="3.30.160.60:FF:000323">
    <property type="entry name" value="zinc finger protein AEBP2"/>
    <property type="match status" value="1"/>
</dbReference>
<keyword evidence="10" id="KW-0804">Transcription</keyword>
<dbReference type="FunFam" id="3.30.160.60:FF:000471">
    <property type="entry name" value="Zinc finger protein AEBP2"/>
    <property type="match status" value="1"/>
</dbReference>
<evidence type="ECO:0000256" key="8">
    <source>
        <dbReference type="ARBA" id="ARBA00023015"/>
    </source>
</evidence>
<dbReference type="GO" id="GO:0006357">
    <property type="term" value="P:regulation of transcription by RNA polymerase II"/>
    <property type="evidence" value="ECO:0007669"/>
    <property type="project" value="TreeGrafter"/>
</dbReference>
<dbReference type="AlphaFoldDB" id="A0A3N0Z2X6"/>
<feature type="domain" description="C2H2-type" evidence="16">
    <location>
        <begin position="144"/>
        <end position="173"/>
    </location>
</feature>
<evidence type="ECO:0000256" key="6">
    <source>
        <dbReference type="ARBA" id="ARBA00022833"/>
    </source>
</evidence>
<evidence type="ECO:0000259" key="16">
    <source>
        <dbReference type="PROSITE" id="PS50157"/>
    </source>
</evidence>
<evidence type="ECO:0000256" key="11">
    <source>
        <dbReference type="ARBA" id="ARBA00023242"/>
    </source>
</evidence>
<keyword evidence="6" id="KW-0862">Zinc</keyword>
<comment type="caution">
    <text evidence="17">The sequence shown here is derived from an EMBL/GenBank/DDBJ whole genome shotgun (WGS) entry which is preliminary data.</text>
</comment>